<accession>A0A1I1HNS1</accession>
<keyword evidence="2" id="KW-0547">Nucleotide-binding</keyword>
<dbReference type="GO" id="GO:0043190">
    <property type="term" value="C:ATP-binding cassette (ABC) transporter complex"/>
    <property type="evidence" value="ECO:0007669"/>
    <property type="project" value="InterPro"/>
</dbReference>
<organism evidence="5 6">
    <name type="scientific">Tropicimonas isoalkanivorans</name>
    <dbReference type="NCBI Taxonomy" id="441112"/>
    <lineage>
        <taxon>Bacteria</taxon>
        <taxon>Pseudomonadati</taxon>
        <taxon>Pseudomonadota</taxon>
        <taxon>Alphaproteobacteria</taxon>
        <taxon>Rhodobacterales</taxon>
        <taxon>Roseobacteraceae</taxon>
        <taxon>Tropicimonas</taxon>
    </lineage>
</organism>
<dbReference type="GO" id="GO:0005524">
    <property type="term" value="F:ATP binding"/>
    <property type="evidence" value="ECO:0007669"/>
    <property type="project" value="UniProtKB-KW"/>
</dbReference>
<evidence type="ECO:0000256" key="1">
    <source>
        <dbReference type="ARBA" id="ARBA00022448"/>
    </source>
</evidence>
<dbReference type="STRING" id="441112.SAMN04488094_103227"/>
<keyword evidence="6" id="KW-1185">Reference proteome</keyword>
<gene>
    <name evidence="5" type="ORF">SAMN04488094_103227</name>
</gene>
<keyword evidence="3 5" id="KW-0067">ATP-binding</keyword>
<dbReference type="Proteomes" id="UP000198728">
    <property type="component" value="Unassembled WGS sequence"/>
</dbReference>
<feature type="domain" description="ABC transporter" evidence="4">
    <location>
        <begin position="19"/>
        <end position="250"/>
    </location>
</feature>
<sequence>MDMSVADTEAVRVTKSASVHLEAISKSIGGTRILAGVDLDVKAGEFVTLLGPSGSGKTSTLMAIAGFVTPDAGRITVGGRDVTALPPGRERDMGIVFQNYALFPHMTVAQNVAYPLKVRRLPRAEINKRVGEVLKLVQLDALAHRKPSHLSGGQQQRVALARALVFEPSVLLMDEPMGALDVRLKEELQWEIRRLQRELGATVIYVTHDQNEAMLLSDRVALMRDGLIEQYGPAQDLYRRPKTLFAAQFLGDSNLLTGQLQDGTLRVSGRLLALAPGAEDGLQTGQTYAALLRPEALTATPADAVAHPDGRHVDGVVTDMAFVGQSIRYEVKTGLSEAPLLVQQVARAAHAQLAPGTSARISWDPADIHLIPTGGSDV</sequence>
<dbReference type="InterPro" id="IPR003593">
    <property type="entry name" value="AAA+_ATPase"/>
</dbReference>
<dbReference type="SMART" id="SM00382">
    <property type="entry name" value="AAA"/>
    <property type="match status" value="1"/>
</dbReference>
<dbReference type="Pfam" id="PF08402">
    <property type="entry name" value="TOBE_2"/>
    <property type="match status" value="1"/>
</dbReference>
<evidence type="ECO:0000259" key="4">
    <source>
        <dbReference type="PROSITE" id="PS50893"/>
    </source>
</evidence>
<dbReference type="GO" id="GO:0016887">
    <property type="term" value="F:ATP hydrolysis activity"/>
    <property type="evidence" value="ECO:0007669"/>
    <property type="project" value="InterPro"/>
</dbReference>
<dbReference type="EMBL" id="FOLG01000003">
    <property type="protein sequence ID" value="SFC25486.1"/>
    <property type="molecule type" value="Genomic_DNA"/>
</dbReference>
<dbReference type="PANTHER" id="PTHR42781">
    <property type="entry name" value="SPERMIDINE/PUTRESCINE IMPORT ATP-BINDING PROTEIN POTA"/>
    <property type="match status" value="1"/>
</dbReference>
<proteinExistence type="predicted"/>
<dbReference type="Gene3D" id="3.40.50.300">
    <property type="entry name" value="P-loop containing nucleotide triphosphate hydrolases"/>
    <property type="match status" value="1"/>
</dbReference>
<dbReference type="InterPro" id="IPR050093">
    <property type="entry name" value="ABC_SmlMolc_Importer"/>
</dbReference>
<evidence type="ECO:0000256" key="3">
    <source>
        <dbReference type="ARBA" id="ARBA00022840"/>
    </source>
</evidence>
<dbReference type="InterPro" id="IPR008995">
    <property type="entry name" value="Mo/tungstate-bd_C_term_dom"/>
</dbReference>
<protein>
    <submittedName>
        <fullName evidence="5">Putative spermidine/putrescine transport system ATP-binding protein</fullName>
    </submittedName>
</protein>
<dbReference type="Pfam" id="PF00005">
    <property type="entry name" value="ABC_tran"/>
    <property type="match status" value="1"/>
</dbReference>
<dbReference type="InterPro" id="IPR013611">
    <property type="entry name" value="Transp-assoc_OB_typ2"/>
</dbReference>
<dbReference type="InterPro" id="IPR003439">
    <property type="entry name" value="ABC_transporter-like_ATP-bd"/>
</dbReference>
<dbReference type="SUPFAM" id="SSF52540">
    <property type="entry name" value="P-loop containing nucleoside triphosphate hydrolases"/>
    <property type="match status" value="1"/>
</dbReference>
<dbReference type="InterPro" id="IPR027417">
    <property type="entry name" value="P-loop_NTPase"/>
</dbReference>
<dbReference type="InterPro" id="IPR017871">
    <property type="entry name" value="ABC_transporter-like_CS"/>
</dbReference>
<name>A0A1I1HNS1_9RHOB</name>
<dbReference type="PROSITE" id="PS50893">
    <property type="entry name" value="ABC_TRANSPORTER_2"/>
    <property type="match status" value="1"/>
</dbReference>
<dbReference type="GO" id="GO:0015697">
    <property type="term" value="P:quaternary ammonium group transport"/>
    <property type="evidence" value="ECO:0007669"/>
    <property type="project" value="UniProtKB-ARBA"/>
</dbReference>
<evidence type="ECO:0000256" key="2">
    <source>
        <dbReference type="ARBA" id="ARBA00022741"/>
    </source>
</evidence>
<dbReference type="PANTHER" id="PTHR42781:SF4">
    <property type="entry name" value="SPERMIDINE_PUTRESCINE IMPORT ATP-BINDING PROTEIN POTA"/>
    <property type="match status" value="1"/>
</dbReference>
<dbReference type="PROSITE" id="PS00211">
    <property type="entry name" value="ABC_TRANSPORTER_1"/>
    <property type="match status" value="1"/>
</dbReference>
<evidence type="ECO:0000313" key="6">
    <source>
        <dbReference type="Proteomes" id="UP000198728"/>
    </source>
</evidence>
<dbReference type="GO" id="GO:0022857">
    <property type="term" value="F:transmembrane transporter activity"/>
    <property type="evidence" value="ECO:0007669"/>
    <property type="project" value="InterPro"/>
</dbReference>
<dbReference type="AlphaFoldDB" id="A0A1I1HNS1"/>
<evidence type="ECO:0000313" key="5">
    <source>
        <dbReference type="EMBL" id="SFC25486.1"/>
    </source>
</evidence>
<keyword evidence="1" id="KW-0813">Transport</keyword>
<dbReference type="FunFam" id="3.40.50.300:FF:000425">
    <property type="entry name" value="Probable ABC transporter, ATP-binding subunit"/>
    <property type="match status" value="1"/>
</dbReference>
<dbReference type="SUPFAM" id="SSF50331">
    <property type="entry name" value="MOP-like"/>
    <property type="match status" value="1"/>
</dbReference>
<reference evidence="5 6" key="1">
    <citation type="submission" date="2016-10" db="EMBL/GenBank/DDBJ databases">
        <authorList>
            <person name="de Groot N.N."/>
        </authorList>
    </citation>
    <scope>NUCLEOTIDE SEQUENCE [LARGE SCALE GENOMIC DNA]</scope>
    <source>
        <strain evidence="5 6">DSM 19548</strain>
    </source>
</reference>